<dbReference type="AlphaFoldDB" id="A0A6M5YJZ7"/>
<evidence type="ECO:0000256" key="6">
    <source>
        <dbReference type="SAM" id="MobiDB-lite"/>
    </source>
</evidence>
<dbReference type="EMBL" id="CP053452">
    <property type="protein sequence ID" value="QJW93616.1"/>
    <property type="molecule type" value="Genomic_DNA"/>
</dbReference>
<comment type="domain">
    <text evidence="3">Contains a C-terminal catalytic domain, and an N-terminal region which modulates catalytic activity.</text>
</comment>
<dbReference type="RefSeq" id="WP_171469777.1">
    <property type="nucleotide sequence ID" value="NZ_CP053452.2"/>
</dbReference>
<comment type="subcellular location">
    <subcellularLocation>
        <location evidence="3">Cytoplasm</location>
    </subcellularLocation>
</comment>
<organism evidence="9 10">
    <name type="scientific">Frigoriglobus tundricola</name>
    <dbReference type="NCBI Taxonomy" id="2774151"/>
    <lineage>
        <taxon>Bacteria</taxon>
        <taxon>Pseudomonadati</taxon>
        <taxon>Planctomycetota</taxon>
        <taxon>Planctomycetia</taxon>
        <taxon>Gemmatales</taxon>
        <taxon>Gemmataceae</taxon>
        <taxon>Frigoriglobus</taxon>
    </lineage>
</organism>
<dbReference type="PANTHER" id="PTHR42872">
    <property type="entry name" value="PROTEIN-GLUTAMATE METHYLESTERASE/PROTEIN-GLUTAMINE GLUTAMINASE"/>
    <property type="match status" value="1"/>
</dbReference>
<proteinExistence type="inferred from homology"/>
<evidence type="ECO:0000256" key="2">
    <source>
        <dbReference type="ARBA" id="ARBA00048267"/>
    </source>
</evidence>
<comment type="similarity">
    <text evidence="3">Belongs to the CheB family.</text>
</comment>
<evidence type="ECO:0000256" key="4">
    <source>
        <dbReference type="PROSITE-ProRule" id="PRU00050"/>
    </source>
</evidence>
<reference evidence="10" key="1">
    <citation type="submission" date="2020-05" db="EMBL/GenBank/DDBJ databases">
        <title>Frigoriglobus tundricola gen. nov., sp. nov., a psychrotolerant cellulolytic planctomycete of the family Gemmataceae with two divergent copies of 16S rRNA gene.</title>
        <authorList>
            <person name="Kulichevskaya I.S."/>
            <person name="Ivanova A.A."/>
            <person name="Naumoff D.G."/>
            <person name="Beletsky A.V."/>
            <person name="Rijpstra W.I.C."/>
            <person name="Sinninghe Damste J.S."/>
            <person name="Mardanov A.V."/>
            <person name="Ravin N.V."/>
            <person name="Dedysh S.N."/>
        </authorList>
    </citation>
    <scope>NUCLEOTIDE SEQUENCE [LARGE SCALE GENOMIC DNA]</scope>
    <source>
        <strain evidence="10">PL17</strain>
    </source>
</reference>
<comment type="PTM">
    <text evidence="3">Phosphorylated by CheA. Phosphorylation of the N-terminal regulatory domain activates the methylesterase activity.</text>
</comment>
<dbReference type="SMART" id="SM00448">
    <property type="entry name" value="REC"/>
    <property type="match status" value="1"/>
</dbReference>
<keyword evidence="3 4" id="KW-0145">Chemotaxis</keyword>
<dbReference type="Proteomes" id="UP000503447">
    <property type="component" value="Chromosome"/>
</dbReference>
<feature type="active site" evidence="3 4">
    <location>
        <position position="207"/>
    </location>
</feature>
<dbReference type="GO" id="GO:0000156">
    <property type="term" value="F:phosphorelay response regulator activity"/>
    <property type="evidence" value="ECO:0007669"/>
    <property type="project" value="InterPro"/>
</dbReference>
<dbReference type="InterPro" id="IPR001789">
    <property type="entry name" value="Sig_transdc_resp-reg_receiver"/>
</dbReference>
<keyword evidence="1 3" id="KW-0378">Hydrolase</keyword>
<dbReference type="NCBIfam" id="NF001965">
    <property type="entry name" value="PRK00742.1"/>
    <property type="match status" value="1"/>
</dbReference>
<dbReference type="EC" id="3.5.1.44" evidence="3"/>
<dbReference type="InterPro" id="IPR000673">
    <property type="entry name" value="Sig_transdc_resp-reg_Me-estase"/>
</dbReference>
<feature type="domain" description="CheB-type methylesterase" evidence="8">
    <location>
        <begin position="169"/>
        <end position="361"/>
    </location>
</feature>
<dbReference type="PANTHER" id="PTHR42872:SF3">
    <property type="entry name" value="PROTEIN-GLUTAMATE METHYLESTERASE_PROTEIN-GLUTAMINE GLUTAMINASE 1"/>
    <property type="match status" value="1"/>
</dbReference>
<comment type="catalytic activity">
    <reaction evidence="2 3">
        <text>[protein]-L-glutamate 5-O-methyl ester + H2O = L-glutamyl-[protein] + methanol + H(+)</text>
        <dbReference type="Rhea" id="RHEA:23236"/>
        <dbReference type="Rhea" id="RHEA-COMP:10208"/>
        <dbReference type="Rhea" id="RHEA-COMP:10311"/>
        <dbReference type="ChEBI" id="CHEBI:15377"/>
        <dbReference type="ChEBI" id="CHEBI:15378"/>
        <dbReference type="ChEBI" id="CHEBI:17790"/>
        <dbReference type="ChEBI" id="CHEBI:29973"/>
        <dbReference type="ChEBI" id="CHEBI:82795"/>
        <dbReference type="EC" id="3.1.1.61"/>
    </reaction>
</comment>
<dbReference type="Pfam" id="PF00072">
    <property type="entry name" value="Response_reg"/>
    <property type="match status" value="1"/>
</dbReference>
<evidence type="ECO:0000259" key="8">
    <source>
        <dbReference type="PROSITE" id="PS50122"/>
    </source>
</evidence>
<dbReference type="Gene3D" id="3.40.50.2300">
    <property type="match status" value="1"/>
</dbReference>
<name>A0A6M5YJZ7_9BACT</name>
<evidence type="ECO:0000259" key="7">
    <source>
        <dbReference type="PROSITE" id="PS50110"/>
    </source>
</evidence>
<dbReference type="HAMAP" id="MF_00099">
    <property type="entry name" value="CheB_chemtxs"/>
    <property type="match status" value="1"/>
</dbReference>
<feature type="modified residue" description="4-aspartylphosphate" evidence="3 5">
    <location>
        <position position="56"/>
    </location>
</feature>
<keyword evidence="10" id="KW-1185">Reference proteome</keyword>
<evidence type="ECO:0000313" key="9">
    <source>
        <dbReference type="EMBL" id="QJW93616.1"/>
    </source>
</evidence>
<dbReference type="InterPro" id="IPR008248">
    <property type="entry name" value="CheB-like"/>
</dbReference>
<dbReference type="Gene3D" id="3.40.50.180">
    <property type="entry name" value="Methylesterase CheB, C-terminal domain"/>
    <property type="match status" value="1"/>
</dbReference>
<feature type="region of interest" description="Disordered" evidence="6">
    <location>
        <begin position="138"/>
        <end position="168"/>
    </location>
</feature>
<dbReference type="GO" id="GO:0008984">
    <property type="term" value="F:protein-glutamate methylesterase activity"/>
    <property type="evidence" value="ECO:0007669"/>
    <property type="project" value="UniProtKB-UniRule"/>
</dbReference>
<feature type="domain" description="Response regulatory" evidence="7">
    <location>
        <begin position="5"/>
        <end position="123"/>
    </location>
</feature>
<dbReference type="InterPro" id="IPR035909">
    <property type="entry name" value="CheB_C"/>
</dbReference>
<comment type="catalytic activity">
    <reaction evidence="3">
        <text>L-glutaminyl-[protein] + H2O = L-glutamyl-[protein] + NH4(+)</text>
        <dbReference type="Rhea" id="RHEA:16441"/>
        <dbReference type="Rhea" id="RHEA-COMP:10207"/>
        <dbReference type="Rhea" id="RHEA-COMP:10208"/>
        <dbReference type="ChEBI" id="CHEBI:15377"/>
        <dbReference type="ChEBI" id="CHEBI:28938"/>
        <dbReference type="ChEBI" id="CHEBI:29973"/>
        <dbReference type="ChEBI" id="CHEBI:30011"/>
        <dbReference type="EC" id="3.5.1.44"/>
    </reaction>
</comment>
<gene>
    <name evidence="3" type="primary">cheB</name>
    <name evidence="9" type="ORF">FTUN_1124</name>
</gene>
<dbReference type="PROSITE" id="PS50122">
    <property type="entry name" value="CHEB"/>
    <property type="match status" value="1"/>
</dbReference>
<keyword evidence="3 5" id="KW-0597">Phosphoprotein</keyword>
<dbReference type="CDD" id="cd17541">
    <property type="entry name" value="REC_CheB-like"/>
    <property type="match status" value="1"/>
</dbReference>
<accession>A0A6M5YJZ7</accession>
<dbReference type="PROSITE" id="PS50110">
    <property type="entry name" value="RESPONSE_REGULATORY"/>
    <property type="match status" value="1"/>
</dbReference>
<dbReference type="SUPFAM" id="SSF52172">
    <property type="entry name" value="CheY-like"/>
    <property type="match status" value="1"/>
</dbReference>
<dbReference type="GO" id="GO:0006935">
    <property type="term" value="P:chemotaxis"/>
    <property type="evidence" value="ECO:0007669"/>
    <property type="project" value="UniProtKB-UniRule"/>
</dbReference>
<feature type="active site" evidence="3 4">
    <location>
        <position position="303"/>
    </location>
</feature>
<evidence type="ECO:0000256" key="5">
    <source>
        <dbReference type="PROSITE-ProRule" id="PRU00169"/>
    </source>
</evidence>
<dbReference type="InterPro" id="IPR011006">
    <property type="entry name" value="CheY-like_superfamily"/>
</dbReference>
<evidence type="ECO:0000256" key="3">
    <source>
        <dbReference type="HAMAP-Rule" id="MF_00099"/>
    </source>
</evidence>
<evidence type="ECO:0000256" key="1">
    <source>
        <dbReference type="ARBA" id="ARBA00022801"/>
    </source>
</evidence>
<dbReference type="EC" id="3.1.1.61" evidence="3"/>
<dbReference type="CDD" id="cd16432">
    <property type="entry name" value="CheB_Rec"/>
    <property type="match status" value="1"/>
</dbReference>
<comment type="function">
    <text evidence="3">Involved in chemotaxis. Part of a chemotaxis signal transduction system that modulates chemotaxis in response to various stimuli. Catalyzes the demethylation of specific methylglutamate residues introduced into the chemoreceptors (methyl-accepting chemotaxis proteins or MCP) by CheR. Also mediates the irreversible deamidation of specific glutamine residues to glutamic acid.</text>
</comment>
<dbReference type="GO" id="GO:0050568">
    <property type="term" value="F:protein-glutamine glutaminase activity"/>
    <property type="evidence" value="ECO:0007669"/>
    <property type="project" value="UniProtKB-UniRule"/>
</dbReference>
<feature type="active site" evidence="3 4">
    <location>
        <position position="180"/>
    </location>
</feature>
<dbReference type="Pfam" id="PF01339">
    <property type="entry name" value="CheB_methylest"/>
    <property type="match status" value="1"/>
</dbReference>
<dbReference type="KEGG" id="ftj:FTUN_1124"/>
<dbReference type="GO" id="GO:0005737">
    <property type="term" value="C:cytoplasm"/>
    <property type="evidence" value="ECO:0007669"/>
    <property type="project" value="UniProtKB-SubCell"/>
</dbReference>
<sequence length="362" mass="37751">MSKIRVLIVDDAVVLRRLLAEELAADPALEVVGTAANGKIALAKVPQVEPDVVILDVEMPELDGLATLRALRAARPLLPVIMFSALTERGAEATLDALALGATAYFPKPAGTDGREASLRVLRDGLIPEIKAICGRIRSGSSGARPAPPLSAESRVPGPDVRRPPARSPARVDAIAIAASTGGPNALADVFGRFPTGLPVPIAIVQHMPPVFTRLLAERLSARSPVPVAEGATDAPLQPGRAWIAPGDFHMAVTGPATHARLRVHQEPPENSCRPAADVLFRSAAQVFGPHLLAVVLTGMGQDGLRGCEAVVAAGGRVIAQDEATSVVWGMPGFVARAGLAEKVLPLPQIAEEIVSRVLRPS</sequence>
<dbReference type="SUPFAM" id="SSF52738">
    <property type="entry name" value="Methylesterase CheB, C-terminal domain"/>
    <property type="match status" value="1"/>
</dbReference>
<evidence type="ECO:0000313" key="10">
    <source>
        <dbReference type="Proteomes" id="UP000503447"/>
    </source>
</evidence>
<dbReference type="PIRSF" id="PIRSF000876">
    <property type="entry name" value="RR_chemtxs_CheB"/>
    <property type="match status" value="1"/>
</dbReference>
<keyword evidence="3" id="KW-0963">Cytoplasm</keyword>
<protein>
    <recommendedName>
        <fullName evidence="3">Protein-glutamate methylesterase/protein-glutamine glutaminase</fullName>
        <ecNumber evidence="3">3.1.1.61</ecNumber>
        <ecNumber evidence="3">3.5.1.44</ecNumber>
    </recommendedName>
</protein>